<dbReference type="AlphaFoldDB" id="A0A1Y5TDR7"/>
<sequence length="243" mass="28244">MRVALMHLPKTGGTTLHRLLAEHFEPEKTCPERFNAFDRFTREDLQKYDFFSAHMDFHGLSRVSQPAYTITLLREPKARILSLYYFWKSQTRDQIEKLNLVGPRFAKDRTLLEFLRDMPDNMIQNIDNSYVRNLMGRVALGGRNRLPIAEDEAIRLSMRNLMRIDTVGFLEDLPKAVDEVFARLSKPAPKSIPKTRARETFGVSEPNSDKVEIEDVTPEIDALLSYYTRLDSRVYDAARRLFA</sequence>
<keyword evidence="2" id="KW-1185">Reference proteome</keyword>
<keyword evidence="1" id="KW-0808">Transferase</keyword>
<dbReference type="EMBL" id="FWFT01000007">
    <property type="protein sequence ID" value="SLN61734.1"/>
    <property type="molecule type" value="Genomic_DNA"/>
</dbReference>
<protein>
    <submittedName>
        <fullName evidence="1">Sulfotransferase family protein</fullName>
    </submittedName>
</protein>
<evidence type="ECO:0000313" key="2">
    <source>
        <dbReference type="Proteomes" id="UP000193623"/>
    </source>
</evidence>
<dbReference type="SUPFAM" id="SSF52540">
    <property type="entry name" value="P-loop containing nucleoside triphosphate hydrolases"/>
    <property type="match status" value="1"/>
</dbReference>
<dbReference type="GO" id="GO:0016740">
    <property type="term" value="F:transferase activity"/>
    <property type="evidence" value="ECO:0007669"/>
    <property type="project" value="UniProtKB-KW"/>
</dbReference>
<dbReference type="InterPro" id="IPR027417">
    <property type="entry name" value="P-loop_NTPase"/>
</dbReference>
<dbReference type="Proteomes" id="UP000193623">
    <property type="component" value="Unassembled WGS sequence"/>
</dbReference>
<dbReference type="RefSeq" id="WP_085865661.1">
    <property type="nucleotide sequence ID" value="NZ_FWFT01000007.1"/>
</dbReference>
<dbReference type="Gene3D" id="3.40.50.300">
    <property type="entry name" value="P-loop containing nucleotide triphosphate hydrolases"/>
    <property type="match status" value="1"/>
</dbReference>
<organism evidence="1 2">
    <name type="scientific">Pseudooctadecabacter jejudonensis</name>
    <dbReference type="NCBI Taxonomy" id="1391910"/>
    <lineage>
        <taxon>Bacteria</taxon>
        <taxon>Pseudomonadati</taxon>
        <taxon>Pseudomonadota</taxon>
        <taxon>Alphaproteobacteria</taxon>
        <taxon>Rhodobacterales</taxon>
        <taxon>Paracoccaceae</taxon>
        <taxon>Pseudooctadecabacter</taxon>
    </lineage>
</organism>
<evidence type="ECO:0000313" key="1">
    <source>
        <dbReference type="EMBL" id="SLN61734.1"/>
    </source>
</evidence>
<accession>A0A1Y5TDR7</accession>
<dbReference type="OrthoDB" id="1407035at2"/>
<proteinExistence type="predicted"/>
<name>A0A1Y5TDR7_9RHOB</name>
<gene>
    <name evidence="1" type="ORF">PSJ8397_03268</name>
</gene>
<reference evidence="1 2" key="1">
    <citation type="submission" date="2017-03" db="EMBL/GenBank/DDBJ databases">
        <authorList>
            <person name="Afonso C.L."/>
            <person name="Miller P.J."/>
            <person name="Scott M.A."/>
            <person name="Spackman E."/>
            <person name="Goraichik I."/>
            <person name="Dimitrov K.M."/>
            <person name="Suarez D.L."/>
            <person name="Swayne D.E."/>
        </authorList>
    </citation>
    <scope>NUCLEOTIDE SEQUENCE [LARGE SCALE GENOMIC DNA]</scope>
    <source>
        <strain evidence="1 2">CECT 8397</strain>
    </source>
</reference>